<dbReference type="EMBL" id="MF459646">
    <property type="protein sequence ID" value="ASU03481.1"/>
    <property type="molecule type" value="Genomic_DNA"/>
</dbReference>
<gene>
    <name evidence="1" type="ORF">RISINGSUN_189</name>
</gene>
<evidence type="ECO:0000313" key="1">
    <source>
        <dbReference type="EMBL" id="ASU03481.1"/>
    </source>
</evidence>
<organism evidence="1 2">
    <name type="scientific">Erwinia phage vB_EamM_RisingSun</name>
    <dbReference type="NCBI Taxonomy" id="2026080"/>
    <lineage>
        <taxon>Viruses</taxon>
        <taxon>Duplodnaviria</taxon>
        <taxon>Heunggongvirae</taxon>
        <taxon>Uroviricota</taxon>
        <taxon>Caudoviricetes</taxon>
        <taxon>Chimalliviridae</taxon>
        <taxon>Risingsunvirus</taxon>
        <taxon>Risingsunvirus risingsun</taxon>
    </lineage>
</organism>
<proteinExistence type="predicted"/>
<name>A0A223LHI3_9CAUD</name>
<keyword evidence="2" id="KW-1185">Reference proteome</keyword>
<evidence type="ECO:0000313" key="2">
    <source>
        <dbReference type="Proteomes" id="UP000225553"/>
    </source>
</evidence>
<protein>
    <submittedName>
        <fullName evidence="1">Uncharacterized protein</fullName>
    </submittedName>
</protein>
<dbReference type="Proteomes" id="UP000225553">
    <property type="component" value="Segment"/>
</dbReference>
<sequence>MTYYEDFLEIKGLAPETPGVDIQAEDFDGLPEHIEQVMDGVIDTISPVTGVEGLTHAQEYLHGALYAQGIVPMMRDGNEGAMDTIKKTFGKALEYIQKIFRGIWDFFFKKKTAETAVKETKASLLECKKVVNTVEFKEKMKIIDIEDDVKARGDKIIKIAEERKNVLDHALTELEKRKDVEPKLYNDLEGYAKKLISAGGDEKTFSSTDFSQTLSTCEYYVEHADLEFKSLQGSESFYKKYYESFEHLKSLGLTTDDSQAPEREKGVTVRQVMEMLKIWITAVAKVTKLNLAIVTECNKLSEFIASKK</sequence>
<accession>A0A223LHI3</accession>
<reference evidence="2" key="1">
    <citation type="submission" date="2017-07" db="EMBL/GenBank/DDBJ databases">
        <authorList>
            <person name="Putnam M.J."/>
            <person name="Sharma R."/>
            <person name="Kruger J.L."/>
            <person name="Berg J.A."/>
            <person name="Payne A.M."/>
            <person name="Fajardo C.P."/>
            <person name="Breakwell D.P."/>
            <person name="Hope S."/>
            <person name="Grose J.H."/>
        </authorList>
    </citation>
    <scope>NUCLEOTIDE SEQUENCE [LARGE SCALE GENOMIC DNA]</scope>
</reference>